<evidence type="ECO:0000259" key="1">
    <source>
        <dbReference type="Pfam" id="PF13577"/>
    </source>
</evidence>
<name>A0ABV3RAV7_9SPHN</name>
<dbReference type="CDD" id="cd00531">
    <property type="entry name" value="NTF2_like"/>
    <property type="match status" value="1"/>
</dbReference>
<protein>
    <submittedName>
        <fullName evidence="2">Nuclear transport factor 2 family protein</fullName>
    </submittedName>
</protein>
<evidence type="ECO:0000313" key="3">
    <source>
        <dbReference type="Proteomes" id="UP001556118"/>
    </source>
</evidence>
<comment type="caution">
    <text evidence="2">The sequence shown here is derived from an EMBL/GenBank/DDBJ whole genome shotgun (WGS) entry which is preliminary data.</text>
</comment>
<evidence type="ECO:0000313" key="2">
    <source>
        <dbReference type="EMBL" id="MEW9855228.1"/>
    </source>
</evidence>
<dbReference type="Proteomes" id="UP001556118">
    <property type="component" value="Unassembled WGS sequence"/>
</dbReference>
<dbReference type="Gene3D" id="3.10.450.50">
    <property type="match status" value="1"/>
</dbReference>
<proteinExistence type="predicted"/>
<dbReference type="InterPro" id="IPR032710">
    <property type="entry name" value="NTF2-like_dom_sf"/>
</dbReference>
<dbReference type="SUPFAM" id="SSF54427">
    <property type="entry name" value="NTF2-like"/>
    <property type="match status" value="1"/>
</dbReference>
<reference evidence="2 3" key="1">
    <citation type="submission" date="2024-06" db="EMBL/GenBank/DDBJ databases">
        <title>Novosphingobium rhizovicinus M1R2S20.</title>
        <authorList>
            <person name="Sun J.-Q."/>
        </authorList>
    </citation>
    <scope>NUCLEOTIDE SEQUENCE [LARGE SCALE GENOMIC DNA]</scope>
    <source>
        <strain evidence="2 3">M1R2S20</strain>
    </source>
</reference>
<dbReference type="InterPro" id="IPR037401">
    <property type="entry name" value="SnoaL-like"/>
</dbReference>
<feature type="domain" description="SnoaL-like" evidence="1">
    <location>
        <begin position="11"/>
        <end position="132"/>
    </location>
</feature>
<gene>
    <name evidence="2" type="ORF">ABUH87_08575</name>
</gene>
<sequence>MTRKVSQFRDELADREAIRDCLYRYSRGVDRCDEEMLRSAYWPDAHDDHLSFAGTREELIAWSLPILRTMDQSMHMIANILIRIHGDTADVESYYYGFHRLSQDGQARDSIGSGRYVDTFERRDDEWRIIRRLVIVDWFRDYPDSADWSVGPFGTPVEPGGRWPNDPSYTLLKLD</sequence>
<accession>A0ABV3RAV7</accession>
<dbReference type="Pfam" id="PF13577">
    <property type="entry name" value="SnoaL_4"/>
    <property type="match status" value="1"/>
</dbReference>
<keyword evidence="3" id="KW-1185">Reference proteome</keyword>
<dbReference type="EMBL" id="JBFNXR010000029">
    <property type="protein sequence ID" value="MEW9855228.1"/>
    <property type="molecule type" value="Genomic_DNA"/>
</dbReference>
<dbReference type="RefSeq" id="WP_367772509.1">
    <property type="nucleotide sequence ID" value="NZ_JBFNXR010000029.1"/>
</dbReference>
<organism evidence="2 3">
    <name type="scientific">Novosphingobium rhizovicinum</name>
    <dbReference type="NCBI Taxonomy" id="3228928"/>
    <lineage>
        <taxon>Bacteria</taxon>
        <taxon>Pseudomonadati</taxon>
        <taxon>Pseudomonadota</taxon>
        <taxon>Alphaproteobacteria</taxon>
        <taxon>Sphingomonadales</taxon>
        <taxon>Sphingomonadaceae</taxon>
        <taxon>Novosphingobium</taxon>
    </lineage>
</organism>